<keyword evidence="3 5" id="KW-0521">NADP</keyword>
<dbReference type="PANTHER" id="PTHR32338">
    <property type="entry name" value="N-ACETYL-GAMMA-GLUTAMYL-PHOSPHATE REDUCTASE, CHLOROPLASTIC-RELATED-RELATED"/>
    <property type="match status" value="1"/>
</dbReference>
<evidence type="ECO:0000256" key="4">
    <source>
        <dbReference type="ARBA" id="ARBA00023002"/>
    </source>
</evidence>
<dbReference type="HAMAP" id="MF_00150">
    <property type="entry name" value="ArgC_type1"/>
    <property type="match status" value="1"/>
</dbReference>
<dbReference type="InterPro" id="IPR000706">
    <property type="entry name" value="AGPR_type-1"/>
</dbReference>
<dbReference type="Pfam" id="PF22698">
    <property type="entry name" value="Semialdhyde_dhC_1"/>
    <property type="match status" value="1"/>
</dbReference>
<keyword evidence="4 5" id="KW-0560">Oxidoreductase</keyword>
<evidence type="ECO:0000256" key="5">
    <source>
        <dbReference type="HAMAP-Rule" id="MF_00150"/>
    </source>
</evidence>
<evidence type="ECO:0000313" key="9">
    <source>
        <dbReference type="Proteomes" id="UP000195137"/>
    </source>
</evidence>
<keyword evidence="5" id="KW-0963">Cytoplasm</keyword>
<comment type="pathway">
    <text evidence="5">Amino-acid biosynthesis; L-arginine biosynthesis; N(2)-acetyl-L-ornithine from L-glutamate: step 3/4.</text>
</comment>
<evidence type="ECO:0000256" key="3">
    <source>
        <dbReference type="ARBA" id="ARBA00022857"/>
    </source>
</evidence>
<comment type="caution">
    <text evidence="8">The sequence shown here is derived from an EMBL/GenBank/DDBJ whole genome shotgun (WGS) entry which is preliminary data.</text>
</comment>
<dbReference type="GO" id="GO:0006526">
    <property type="term" value="P:L-arginine biosynthetic process"/>
    <property type="evidence" value="ECO:0007669"/>
    <property type="project" value="UniProtKB-UniRule"/>
</dbReference>
<dbReference type="PROSITE" id="PS01224">
    <property type="entry name" value="ARGC"/>
    <property type="match status" value="1"/>
</dbReference>
<comment type="subcellular location">
    <subcellularLocation>
        <location evidence="5">Cytoplasm</location>
    </subcellularLocation>
</comment>
<protein>
    <recommendedName>
        <fullName evidence="5">N-acetyl-gamma-glutamyl-phosphate reductase</fullName>
        <shortName evidence="5">AGPR</shortName>
        <ecNumber evidence="5">1.2.1.38</ecNumber>
    </recommendedName>
    <alternativeName>
        <fullName evidence="5">N-acetyl-glutamate semialdehyde dehydrogenase</fullName>
        <shortName evidence="5">NAGSA dehydrogenase</shortName>
    </alternativeName>
</protein>
<keyword evidence="1 5" id="KW-0055">Arginine biosynthesis</keyword>
<dbReference type="NCBIfam" id="TIGR01850">
    <property type="entry name" value="argC"/>
    <property type="match status" value="1"/>
</dbReference>
<dbReference type="CDD" id="cd23934">
    <property type="entry name" value="AGPR_1_C"/>
    <property type="match status" value="1"/>
</dbReference>
<keyword evidence="9" id="KW-1185">Reference proteome</keyword>
<comment type="catalytic activity">
    <reaction evidence="5">
        <text>N-acetyl-L-glutamate 5-semialdehyde + phosphate + NADP(+) = N-acetyl-L-glutamyl 5-phosphate + NADPH + H(+)</text>
        <dbReference type="Rhea" id="RHEA:21588"/>
        <dbReference type="ChEBI" id="CHEBI:15378"/>
        <dbReference type="ChEBI" id="CHEBI:29123"/>
        <dbReference type="ChEBI" id="CHEBI:43474"/>
        <dbReference type="ChEBI" id="CHEBI:57783"/>
        <dbReference type="ChEBI" id="CHEBI:57936"/>
        <dbReference type="ChEBI" id="CHEBI:58349"/>
        <dbReference type="EC" id="1.2.1.38"/>
    </reaction>
</comment>
<dbReference type="RefSeq" id="WP_086636865.1">
    <property type="nucleotide sequence ID" value="NZ_MRZU01000003.1"/>
</dbReference>
<dbReference type="InterPro" id="IPR023013">
    <property type="entry name" value="AGPR_AS"/>
</dbReference>
<dbReference type="GO" id="GO:0070401">
    <property type="term" value="F:NADP+ binding"/>
    <property type="evidence" value="ECO:0007669"/>
    <property type="project" value="InterPro"/>
</dbReference>
<evidence type="ECO:0000256" key="2">
    <source>
        <dbReference type="ARBA" id="ARBA00022605"/>
    </source>
</evidence>
<dbReference type="GO" id="GO:0003942">
    <property type="term" value="F:N-acetyl-gamma-glutamyl-phosphate reductase activity"/>
    <property type="evidence" value="ECO:0007669"/>
    <property type="project" value="UniProtKB-UniRule"/>
</dbReference>
<proteinExistence type="inferred from homology"/>
<feature type="active site" evidence="5 6">
    <location>
        <position position="144"/>
    </location>
</feature>
<dbReference type="Pfam" id="PF01118">
    <property type="entry name" value="Semialdhyde_dh"/>
    <property type="match status" value="1"/>
</dbReference>
<gene>
    <name evidence="5" type="primary">argC</name>
    <name evidence="8" type="ORF">AMET1_0457</name>
</gene>
<sequence>MVSVGIIGGTGYTGSELLRFLVNHPKFDVEFATSRSEEGVEIGEYIPSLRGLVDDEFVSPDSSLDADLVFTAVPHTKAMNYVPSFLERGIKVVDLSADYRLPFGVYEEVYEVEHCDVGRKAVYGLTELHRREIKKADLVANPGCYPTGAIFSAYPIKDDVDRILFDSKSGISGAGAKPSSASHFPNLDGNLNPYKVTTHRHQAEMKMVLGGEVHFTPHVIPVVRGIMTTTHVFGCDVDDVKGRYEEFYSGCRFIRVYDDVPKLSSVRGSNYVDIGCFSQEEGRVVIVSAIDNLVKGAAGQAIQNANVMMGLPEDLGLKAIPLSP</sequence>
<feature type="domain" description="Semialdehyde dehydrogenase NAD-binding" evidence="7">
    <location>
        <begin position="3"/>
        <end position="136"/>
    </location>
</feature>
<dbReference type="InterPro" id="IPR058924">
    <property type="entry name" value="AGPR_dimerisation_dom"/>
</dbReference>
<dbReference type="Proteomes" id="UP000195137">
    <property type="component" value="Unassembled WGS sequence"/>
</dbReference>
<dbReference type="PANTHER" id="PTHR32338:SF10">
    <property type="entry name" value="N-ACETYL-GAMMA-GLUTAMYL-PHOSPHATE REDUCTASE, CHLOROPLASTIC-RELATED"/>
    <property type="match status" value="1"/>
</dbReference>
<dbReference type="SUPFAM" id="SSF55347">
    <property type="entry name" value="Glyceraldehyde-3-phosphate dehydrogenase-like, C-terminal domain"/>
    <property type="match status" value="1"/>
</dbReference>
<evidence type="ECO:0000256" key="6">
    <source>
        <dbReference type="PROSITE-ProRule" id="PRU10010"/>
    </source>
</evidence>
<dbReference type="Gene3D" id="3.40.50.720">
    <property type="entry name" value="NAD(P)-binding Rossmann-like Domain"/>
    <property type="match status" value="1"/>
</dbReference>
<dbReference type="InterPro" id="IPR036291">
    <property type="entry name" value="NAD(P)-bd_dom_sf"/>
</dbReference>
<dbReference type="GO" id="GO:0051287">
    <property type="term" value="F:NAD binding"/>
    <property type="evidence" value="ECO:0007669"/>
    <property type="project" value="InterPro"/>
</dbReference>
<dbReference type="Gene3D" id="3.30.360.10">
    <property type="entry name" value="Dihydrodipicolinate Reductase, domain 2"/>
    <property type="match status" value="1"/>
</dbReference>
<dbReference type="AlphaFoldDB" id="A0A1Y3GHE5"/>
<organism evidence="8 9">
    <name type="scientific">Methanonatronarchaeum thermophilum</name>
    <dbReference type="NCBI Taxonomy" id="1927129"/>
    <lineage>
        <taxon>Archaea</taxon>
        <taxon>Methanobacteriati</taxon>
        <taxon>Methanobacteriota</taxon>
        <taxon>Methanonatronarchaeia</taxon>
        <taxon>Methanonatronarchaeales</taxon>
        <taxon>Methanonatronarchaeaceae</taxon>
        <taxon>Methanonatronarchaeum</taxon>
    </lineage>
</organism>
<evidence type="ECO:0000313" key="8">
    <source>
        <dbReference type="EMBL" id="OUJ18806.1"/>
    </source>
</evidence>
<dbReference type="EC" id="1.2.1.38" evidence="5"/>
<dbReference type="UniPathway" id="UPA00068">
    <property type="reaction ID" value="UER00108"/>
</dbReference>
<dbReference type="OrthoDB" id="372053at2157"/>
<keyword evidence="2 5" id="KW-0028">Amino-acid biosynthesis</keyword>
<dbReference type="CDD" id="cd17895">
    <property type="entry name" value="AGPR_1_N"/>
    <property type="match status" value="1"/>
</dbReference>
<dbReference type="GO" id="GO:0005737">
    <property type="term" value="C:cytoplasm"/>
    <property type="evidence" value="ECO:0007669"/>
    <property type="project" value="UniProtKB-SubCell"/>
</dbReference>
<evidence type="ECO:0000259" key="7">
    <source>
        <dbReference type="SMART" id="SM00859"/>
    </source>
</evidence>
<dbReference type="SMART" id="SM00859">
    <property type="entry name" value="Semialdhyde_dh"/>
    <property type="match status" value="1"/>
</dbReference>
<comment type="function">
    <text evidence="5">Catalyzes the NADPH-dependent reduction of N-acetyl-5-glutamyl phosphate to yield N-acetyl-L-glutamate 5-semialdehyde.</text>
</comment>
<comment type="similarity">
    <text evidence="5">Belongs to the NAGSA dehydrogenase family. Type 1 subfamily.</text>
</comment>
<evidence type="ECO:0000256" key="1">
    <source>
        <dbReference type="ARBA" id="ARBA00022571"/>
    </source>
</evidence>
<name>A0A1Y3GHE5_9EURY</name>
<dbReference type="InterPro" id="IPR000534">
    <property type="entry name" value="Semialdehyde_DH_NAD-bd"/>
</dbReference>
<accession>A0A1Y3GHE5</accession>
<dbReference type="EMBL" id="MRZU01000003">
    <property type="protein sequence ID" value="OUJ18806.1"/>
    <property type="molecule type" value="Genomic_DNA"/>
</dbReference>
<dbReference type="SUPFAM" id="SSF51735">
    <property type="entry name" value="NAD(P)-binding Rossmann-fold domains"/>
    <property type="match status" value="1"/>
</dbReference>
<reference evidence="8 9" key="1">
    <citation type="submission" date="2016-12" db="EMBL/GenBank/DDBJ databases">
        <title>Discovery of methanogenic haloarchaea.</title>
        <authorList>
            <person name="Sorokin D.Y."/>
            <person name="Makarova K.S."/>
            <person name="Abbas B."/>
            <person name="Ferrer M."/>
            <person name="Golyshin P.N."/>
        </authorList>
    </citation>
    <scope>NUCLEOTIDE SEQUENCE [LARGE SCALE GENOMIC DNA]</scope>
    <source>
        <strain evidence="8">AMET1</strain>
    </source>
</reference>
<dbReference type="InterPro" id="IPR050085">
    <property type="entry name" value="AGPR"/>
</dbReference>